<dbReference type="PANTHER" id="PTHR10204:SF34">
    <property type="entry name" value="NAD(P)H DEHYDROGENASE [QUINONE] 1 ISOFORM 1"/>
    <property type="match status" value="1"/>
</dbReference>
<evidence type="ECO:0000256" key="2">
    <source>
        <dbReference type="ARBA" id="ARBA00023002"/>
    </source>
</evidence>
<dbReference type="PANTHER" id="PTHR10204">
    <property type="entry name" value="NAD P H OXIDOREDUCTASE-RELATED"/>
    <property type="match status" value="1"/>
</dbReference>
<dbReference type="Proteomes" id="UP000185578">
    <property type="component" value="Unassembled WGS sequence"/>
</dbReference>
<comment type="similarity">
    <text evidence="1">Belongs to the NAD(P)H dehydrogenase (quinone) family.</text>
</comment>
<feature type="domain" description="Flavodoxin-like fold" evidence="3">
    <location>
        <begin position="1"/>
        <end position="207"/>
    </location>
</feature>
<organism evidence="4 5">
    <name type="scientific">Pseudomonas chlororaphis</name>
    <dbReference type="NCBI Taxonomy" id="587753"/>
    <lineage>
        <taxon>Bacteria</taxon>
        <taxon>Pseudomonadati</taxon>
        <taxon>Pseudomonadota</taxon>
        <taxon>Gammaproteobacteria</taxon>
        <taxon>Pseudomonadales</taxon>
        <taxon>Pseudomonadaceae</taxon>
        <taxon>Pseudomonas</taxon>
    </lineage>
</organism>
<dbReference type="InterPro" id="IPR029039">
    <property type="entry name" value="Flavoprotein-like_sf"/>
</dbReference>
<evidence type="ECO:0000313" key="4">
    <source>
        <dbReference type="EMBL" id="OLF53876.1"/>
    </source>
</evidence>
<dbReference type="InterPro" id="IPR003680">
    <property type="entry name" value="Flavodoxin_fold"/>
</dbReference>
<gene>
    <name evidence="4" type="ORF">BTN82_12385</name>
</gene>
<keyword evidence="2" id="KW-0560">Oxidoreductase</keyword>
<dbReference type="EMBL" id="MSCT01000010">
    <property type="protein sequence ID" value="OLF53876.1"/>
    <property type="molecule type" value="Genomic_DNA"/>
</dbReference>
<dbReference type="AlphaFoldDB" id="A0A1Q8EQ23"/>
<evidence type="ECO:0000313" key="5">
    <source>
        <dbReference type="Proteomes" id="UP000185578"/>
    </source>
</evidence>
<comment type="caution">
    <text evidence="4">The sequence shown here is derived from an EMBL/GenBank/DDBJ whole genome shotgun (WGS) entry which is preliminary data.</text>
</comment>
<evidence type="ECO:0000259" key="3">
    <source>
        <dbReference type="Pfam" id="PF02525"/>
    </source>
</evidence>
<proteinExistence type="inferred from homology"/>
<sequence length="249" mass="27511">MNVLIVHAHPEPQSFTAALRDQAVATLEAQGHTVQVSDLYAMGWNPVASAADFSSRDNPDYLVYALEQRLGVKSQSIAADILQELDKLLWADLLILNFPVFWFSTPAMLKGWIDRVLVSGVCYGGKRFYDQGGLAGKKALVTLTLGGREHMFGEGAIHGPLEDMLRPLLRGTLAYVGFEVLEPFVAWHVPYISAEAREEFLVAYRRRLGRLADEPAMTFPRLSQFDEALYPLAPLGASSLAMDVNDNAD</sequence>
<evidence type="ECO:0000256" key="1">
    <source>
        <dbReference type="ARBA" id="ARBA00006252"/>
    </source>
</evidence>
<dbReference type="SUPFAM" id="SSF52218">
    <property type="entry name" value="Flavoproteins"/>
    <property type="match status" value="1"/>
</dbReference>
<dbReference type="InterPro" id="IPR051545">
    <property type="entry name" value="NAD(P)H_dehydrogenase_qn"/>
</dbReference>
<protein>
    <submittedName>
        <fullName evidence="4">NAD(P)H dehydrogenase</fullName>
    </submittedName>
</protein>
<dbReference type="OrthoDB" id="9798454at2"/>
<dbReference type="RefSeq" id="WP_075119421.1">
    <property type="nucleotide sequence ID" value="NZ_MSCT01000010.1"/>
</dbReference>
<dbReference type="Gene3D" id="3.40.50.360">
    <property type="match status" value="1"/>
</dbReference>
<accession>A0A1Q8EQ23</accession>
<name>A0A1Q8EQ23_9PSED</name>
<dbReference type="GO" id="GO:0003955">
    <property type="term" value="F:NAD(P)H dehydrogenase (quinone) activity"/>
    <property type="evidence" value="ECO:0007669"/>
    <property type="project" value="TreeGrafter"/>
</dbReference>
<dbReference type="Pfam" id="PF02525">
    <property type="entry name" value="Flavodoxin_2"/>
    <property type="match status" value="1"/>
</dbReference>
<dbReference type="GO" id="GO:0005829">
    <property type="term" value="C:cytosol"/>
    <property type="evidence" value="ECO:0007669"/>
    <property type="project" value="TreeGrafter"/>
</dbReference>
<reference evidence="4 5" key="1">
    <citation type="submission" date="2016-12" db="EMBL/GenBank/DDBJ databases">
        <authorList>
            <person name="Song W.-J."/>
            <person name="Kurnit D.M."/>
        </authorList>
    </citation>
    <scope>NUCLEOTIDE SEQUENCE [LARGE SCALE GENOMIC DNA]</scope>
    <source>
        <strain evidence="4 5">PCL1601</strain>
    </source>
</reference>